<gene>
    <name evidence="1" type="ORF">FL82_09642</name>
</gene>
<sequence>MSSDEKKSVSTALRNTLNYTAAIPVEGEVRRAAASFQEHPVEDMSETDIITIRKPDGTTETQTVVRLRRESRGKTPAPANR</sequence>
<evidence type="ECO:0000313" key="1">
    <source>
        <dbReference type="EMBL" id="OZF95828.1"/>
    </source>
</evidence>
<accession>A0A261AD18</accession>
<keyword evidence="2" id="KW-1185">Reference proteome</keyword>
<reference evidence="1" key="1">
    <citation type="submission" date="2017-08" db="EMBL/GenBank/DDBJ databases">
        <authorList>
            <person name="de Groot N.N."/>
        </authorList>
    </citation>
    <scope>NUCLEOTIDE SEQUENCE [LARGE SCALE GENOMIC DNA]</scope>
    <source>
        <strain evidence="1">PX439</strain>
    </source>
</reference>
<comment type="caution">
    <text evidence="1">The sequence shown here is derived from an EMBL/GenBank/DDBJ whole genome shotgun (WGS) entry which is preliminary data.</text>
</comment>
<evidence type="ECO:0000313" key="2">
    <source>
        <dbReference type="Proteomes" id="UP000216624"/>
    </source>
</evidence>
<dbReference type="CTD" id="9807278"/>
<dbReference type="STRING" id="31234.E3MD72"/>
<dbReference type="HOGENOM" id="CLU_2576125_0_0_1"/>
<protein>
    <submittedName>
        <fullName evidence="1">Uncharacterized protein</fullName>
    </submittedName>
</protein>
<dbReference type="OrthoDB" id="5870026at2759"/>
<proteinExistence type="predicted"/>
<organism evidence="1 2">
    <name type="scientific">Caenorhabditis remanei</name>
    <name type="common">Caenorhabditis vulgaris</name>
    <dbReference type="NCBI Taxonomy" id="31234"/>
    <lineage>
        <taxon>Eukaryota</taxon>
        <taxon>Metazoa</taxon>
        <taxon>Ecdysozoa</taxon>
        <taxon>Nematoda</taxon>
        <taxon>Chromadorea</taxon>
        <taxon>Rhabditida</taxon>
        <taxon>Rhabditina</taxon>
        <taxon>Rhabditomorpha</taxon>
        <taxon>Rhabditoidea</taxon>
        <taxon>Rhabditidae</taxon>
        <taxon>Peloderinae</taxon>
        <taxon>Caenorhabditis</taxon>
    </lineage>
</organism>
<dbReference type="Proteomes" id="UP000216624">
    <property type="component" value="Unassembled WGS sequence"/>
</dbReference>
<feature type="non-terminal residue" evidence="1">
    <location>
        <position position="1"/>
    </location>
</feature>
<dbReference type="EMBL" id="NMWX01000007">
    <property type="protein sequence ID" value="OZF95828.1"/>
    <property type="molecule type" value="Genomic_DNA"/>
</dbReference>
<name>A0A261AD18_CAERE</name>
<dbReference type="KEGG" id="crq:GCK72_017014"/>